<dbReference type="UniPathway" id="UPA00251">
    <property type="reaction ID" value="UER00320"/>
</dbReference>
<evidence type="ECO:0000313" key="12">
    <source>
        <dbReference type="Proteomes" id="UP000199017"/>
    </source>
</evidence>
<gene>
    <name evidence="11" type="ORF">SAMN05216352_102512</name>
</gene>
<evidence type="ECO:0000256" key="7">
    <source>
        <dbReference type="ARBA" id="ARBA00040167"/>
    </source>
</evidence>
<accession>A0A1G8F3Y0</accession>
<evidence type="ECO:0000256" key="1">
    <source>
        <dbReference type="ARBA" id="ARBA00004772"/>
    </source>
</evidence>
<dbReference type="GO" id="GO:0006782">
    <property type="term" value="P:protoporphyrinogen IX biosynthetic process"/>
    <property type="evidence" value="ECO:0007669"/>
    <property type="project" value="UniProtKB-UniRule"/>
</dbReference>
<dbReference type="Gene3D" id="3.40.50.10090">
    <property type="match status" value="2"/>
</dbReference>
<evidence type="ECO:0000256" key="2">
    <source>
        <dbReference type="ARBA" id="ARBA00008133"/>
    </source>
</evidence>
<dbReference type="InterPro" id="IPR036108">
    <property type="entry name" value="4pyrrol_syn_uPrphyn_synt_sf"/>
</dbReference>
<dbReference type="PANTHER" id="PTHR38042">
    <property type="entry name" value="UROPORPHYRINOGEN-III SYNTHASE, CHLOROPLASTIC"/>
    <property type="match status" value="1"/>
</dbReference>
<evidence type="ECO:0000313" key="11">
    <source>
        <dbReference type="EMBL" id="SDH76816.1"/>
    </source>
</evidence>
<dbReference type="Pfam" id="PF02602">
    <property type="entry name" value="HEM4"/>
    <property type="match status" value="1"/>
</dbReference>
<feature type="domain" description="Tetrapyrrole biosynthesis uroporphyrinogen III synthase" evidence="10">
    <location>
        <begin position="22"/>
        <end position="247"/>
    </location>
</feature>
<keyword evidence="12" id="KW-1185">Reference proteome</keyword>
<dbReference type="InterPro" id="IPR003754">
    <property type="entry name" value="4pyrrol_synth_uPrphyn_synth"/>
</dbReference>
<evidence type="ECO:0000256" key="5">
    <source>
        <dbReference type="ARBA" id="ARBA00023244"/>
    </source>
</evidence>
<evidence type="ECO:0000256" key="4">
    <source>
        <dbReference type="ARBA" id="ARBA00023239"/>
    </source>
</evidence>
<organism evidence="11 12">
    <name type="scientific">Alteribacillus bidgolensis</name>
    <dbReference type="NCBI Taxonomy" id="930129"/>
    <lineage>
        <taxon>Bacteria</taxon>
        <taxon>Bacillati</taxon>
        <taxon>Bacillota</taxon>
        <taxon>Bacilli</taxon>
        <taxon>Bacillales</taxon>
        <taxon>Bacillaceae</taxon>
        <taxon>Alteribacillus</taxon>
    </lineage>
</organism>
<dbReference type="PANTHER" id="PTHR38042:SF1">
    <property type="entry name" value="UROPORPHYRINOGEN-III SYNTHASE, CHLOROPLASTIC"/>
    <property type="match status" value="1"/>
</dbReference>
<evidence type="ECO:0000256" key="8">
    <source>
        <dbReference type="ARBA" id="ARBA00048617"/>
    </source>
</evidence>
<dbReference type="AlphaFoldDB" id="A0A1G8F3Y0"/>
<dbReference type="EC" id="4.2.1.75" evidence="3 9"/>
<dbReference type="STRING" id="930129.SAMN05216352_102512"/>
<dbReference type="GO" id="GO:0004852">
    <property type="term" value="F:uroporphyrinogen-III synthase activity"/>
    <property type="evidence" value="ECO:0007669"/>
    <property type="project" value="UniProtKB-UniRule"/>
</dbReference>
<dbReference type="SUPFAM" id="SSF69618">
    <property type="entry name" value="HemD-like"/>
    <property type="match status" value="1"/>
</dbReference>
<dbReference type="OrthoDB" id="9815856at2"/>
<dbReference type="InterPro" id="IPR039793">
    <property type="entry name" value="UROS/Hem4"/>
</dbReference>
<sequence length="256" mass="28920">MSRQLTGYTILVTRPARQASGFARLIEEKGGTARVLPLIHTLREQEQWNKQLRKLEELSFDWIVFTSANAVRFFQEALKESEAALIHNAHIAAVGQKTAKALEEAGWQIDLIPDHFYAEELAEQLRNKTNVGDHILWPKSSRARNVIPSVLREAGALVTEMPLYTSAPVYENKQILRQLIQEKRLDVLTFTSPSAVKTFCDFLSGLEDSLWKSIPVICIGPVTEKEASNQGFMRIRTAEPYTIKGMLHALLSMDKC</sequence>
<evidence type="ECO:0000256" key="6">
    <source>
        <dbReference type="ARBA" id="ARBA00037589"/>
    </source>
</evidence>
<comment type="similarity">
    <text evidence="2 9">Belongs to the uroporphyrinogen-III synthase family.</text>
</comment>
<keyword evidence="5 9" id="KW-0627">Porphyrin biosynthesis</keyword>
<evidence type="ECO:0000256" key="3">
    <source>
        <dbReference type="ARBA" id="ARBA00013109"/>
    </source>
</evidence>
<evidence type="ECO:0000256" key="9">
    <source>
        <dbReference type="RuleBase" id="RU366031"/>
    </source>
</evidence>
<comment type="function">
    <text evidence="6 9">Catalyzes cyclization of the linear tetrapyrrole, hydroxymethylbilane, to the macrocyclic uroporphyrinogen III.</text>
</comment>
<dbReference type="Proteomes" id="UP000199017">
    <property type="component" value="Unassembled WGS sequence"/>
</dbReference>
<dbReference type="CDD" id="cd06578">
    <property type="entry name" value="HemD"/>
    <property type="match status" value="1"/>
</dbReference>
<protein>
    <recommendedName>
        <fullName evidence="7 9">Uroporphyrinogen-III synthase</fullName>
        <ecNumber evidence="3 9">4.2.1.75</ecNumber>
    </recommendedName>
</protein>
<keyword evidence="4 9" id="KW-0456">Lyase</keyword>
<evidence type="ECO:0000259" key="10">
    <source>
        <dbReference type="Pfam" id="PF02602"/>
    </source>
</evidence>
<name>A0A1G8F3Y0_9BACI</name>
<reference evidence="11 12" key="1">
    <citation type="submission" date="2016-10" db="EMBL/GenBank/DDBJ databases">
        <authorList>
            <person name="de Groot N.N."/>
        </authorList>
    </citation>
    <scope>NUCLEOTIDE SEQUENCE [LARGE SCALE GENOMIC DNA]</scope>
    <source>
        <strain evidence="12">P4B,CCM 7963,CECT 7998,DSM 25260,IBRC-M 10614,KCTC 13821</strain>
    </source>
</reference>
<dbReference type="EMBL" id="FNDU01000002">
    <property type="protein sequence ID" value="SDH76816.1"/>
    <property type="molecule type" value="Genomic_DNA"/>
</dbReference>
<comment type="catalytic activity">
    <reaction evidence="8 9">
        <text>hydroxymethylbilane = uroporphyrinogen III + H2O</text>
        <dbReference type="Rhea" id="RHEA:18965"/>
        <dbReference type="ChEBI" id="CHEBI:15377"/>
        <dbReference type="ChEBI" id="CHEBI:57308"/>
        <dbReference type="ChEBI" id="CHEBI:57845"/>
        <dbReference type="EC" id="4.2.1.75"/>
    </reaction>
</comment>
<dbReference type="GO" id="GO:0006780">
    <property type="term" value="P:uroporphyrinogen III biosynthetic process"/>
    <property type="evidence" value="ECO:0007669"/>
    <property type="project" value="UniProtKB-UniRule"/>
</dbReference>
<dbReference type="RefSeq" id="WP_091582029.1">
    <property type="nucleotide sequence ID" value="NZ_FNDU01000002.1"/>
</dbReference>
<comment type="pathway">
    <text evidence="1 9">Porphyrin-containing compound metabolism; protoporphyrin-IX biosynthesis; coproporphyrinogen-III from 5-aminolevulinate: step 3/4.</text>
</comment>
<proteinExistence type="inferred from homology"/>